<evidence type="ECO:0000313" key="8">
    <source>
        <dbReference type="Proteomes" id="UP000000447"/>
    </source>
</evidence>
<dbReference type="PANTHER" id="PTHR39087:SF2">
    <property type="entry name" value="UPF0104 MEMBRANE PROTEIN MJ1595"/>
    <property type="match status" value="1"/>
</dbReference>
<dbReference type="GO" id="GO:0005886">
    <property type="term" value="C:plasma membrane"/>
    <property type="evidence" value="ECO:0007669"/>
    <property type="project" value="UniProtKB-SubCell"/>
</dbReference>
<keyword evidence="3 6" id="KW-0812">Transmembrane</keyword>
<dbReference type="Pfam" id="PF03706">
    <property type="entry name" value="LPG_synthase_TM"/>
    <property type="match status" value="1"/>
</dbReference>
<gene>
    <name evidence="7" type="ordered locus">trd_0622</name>
</gene>
<feature type="transmembrane region" description="Helical" evidence="6">
    <location>
        <begin position="273"/>
        <end position="294"/>
    </location>
</feature>
<keyword evidence="5 6" id="KW-0472">Membrane</keyword>
<sequence>MLGGRSVWRRVLTGLAFGIAVLAGVLVVADVRAVLPILARFPWPLVPLVLTLTTGNYLLRFLKWELFLRWVGVRHLPRTTSLSIFLAGFAMSITPGKVGEWIKALLVAKLARVPMAPIVPVVAIERLTDGIAMLVLGLASAVLGTGWGWQPLVLLGVLVLVGLWLVQQERVVIPLLRLAERVPFARKRTDAIMTVYEAARELLAWRRLLLVSGMSIVSWSLECAALFFILVGFGLSPDGQLAAVATFALSAASIAGALSLLPGGLGAAEASIAGLLIVLRPGIGAAVAAAATVAIRLGTLWFGVLVGVIALIWLERTALAAPERRSLVAE</sequence>
<dbReference type="eggNOG" id="COG0392">
    <property type="taxonomic scope" value="Bacteria"/>
</dbReference>
<dbReference type="NCBIfam" id="TIGR00374">
    <property type="entry name" value="flippase-like domain"/>
    <property type="match status" value="1"/>
</dbReference>
<evidence type="ECO:0000256" key="1">
    <source>
        <dbReference type="ARBA" id="ARBA00004651"/>
    </source>
</evidence>
<dbReference type="STRING" id="309801.trd_0622"/>
<feature type="transmembrane region" description="Helical" evidence="6">
    <location>
        <begin position="12"/>
        <end position="35"/>
    </location>
</feature>
<evidence type="ECO:0000256" key="6">
    <source>
        <dbReference type="SAM" id="Phobius"/>
    </source>
</evidence>
<dbReference type="PANTHER" id="PTHR39087">
    <property type="entry name" value="UPF0104 MEMBRANE PROTEIN MJ1595"/>
    <property type="match status" value="1"/>
</dbReference>
<dbReference type="AlphaFoldDB" id="B9KYR8"/>
<reference evidence="7 8" key="1">
    <citation type="journal article" date="2009" name="PLoS ONE">
        <title>Complete genome sequence of the aerobic CO-oxidizing thermophile Thermomicrobium roseum.</title>
        <authorList>
            <person name="Wu D."/>
            <person name="Raymond J."/>
            <person name="Wu M."/>
            <person name="Chatterji S."/>
            <person name="Ren Q."/>
            <person name="Graham J.E."/>
            <person name="Bryant D.A."/>
            <person name="Robb F."/>
            <person name="Colman A."/>
            <person name="Tallon L.J."/>
            <person name="Badger J.H."/>
            <person name="Madupu R."/>
            <person name="Ward N.L."/>
            <person name="Eisen J.A."/>
        </authorList>
    </citation>
    <scope>NUCLEOTIDE SEQUENCE [LARGE SCALE GENOMIC DNA]</scope>
    <source>
        <strain evidence="8">ATCC 27502 / DSM 5159 / P-2</strain>
    </source>
</reference>
<keyword evidence="4 6" id="KW-1133">Transmembrane helix</keyword>
<proteinExistence type="predicted"/>
<feature type="transmembrane region" description="Helical" evidence="6">
    <location>
        <begin position="208"/>
        <end position="235"/>
    </location>
</feature>
<keyword evidence="2" id="KW-1003">Cell membrane</keyword>
<accession>B9KYR8</accession>
<feature type="transmembrane region" description="Helical" evidence="6">
    <location>
        <begin position="300"/>
        <end position="319"/>
    </location>
</feature>
<evidence type="ECO:0000313" key="7">
    <source>
        <dbReference type="EMBL" id="ACM06219.1"/>
    </source>
</evidence>
<organism evidence="7 8">
    <name type="scientific">Thermomicrobium roseum (strain ATCC 27502 / DSM 5159 / P-2)</name>
    <dbReference type="NCBI Taxonomy" id="309801"/>
    <lineage>
        <taxon>Bacteria</taxon>
        <taxon>Pseudomonadati</taxon>
        <taxon>Thermomicrobiota</taxon>
        <taxon>Thermomicrobia</taxon>
        <taxon>Thermomicrobiales</taxon>
        <taxon>Thermomicrobiaceae</taxon>
        <taxon>Thermomicrobium</taxon>
    </lineage>
</organism>
<dbReference type="Proteomes" id="UP000000447">
    <property type="component" value="Chromosome"/>
</dbReference>
<feature type="transmembrane region" description="Helical" evidence="6">
    <location>
        <begin position="80"/>
        <end position="98"/>
    </location>
</feature>
<comment type="subcellular location">
    <subcellularLocation>
        <location evidence="1">Cell membrane</location>
        <topology evidence="1">Multi-pass membrane protein</topology>
    </subcellularLocation>
</comment>
<dbReference type="EMBL" id="CP001275">
    <property type="protein sequence ID" value="ACM06219.1"/>
    <property type="molecule type" value="Genomic_DNA"/>
</dbReference>
<feature type="transmembrane region" description="Helical" evidence="6">
    <location>
        <begin position="155"/>
        <end position="178"/>
    </location>
</feature>
<keyword evidence="8" id="KW-1185">Reference proteome</keyword>
<evidence type="ECO:0000256" key="2">
    <source>
        <dbReference type="ARBA" id="ARBA00022475"/>
    </source>
</evidence>
<evidence type="ECO:0000256" key="5">
    <source>
        <dbReference type="ARBA" id="ARBA00023136"/>
    </source>
</evidence>
<protein>
    <submittedName>
        <fullName evidence="7">Putative membrane protein</fullName>
    </submittedName>
</protein>
<evidence type="ECO:0000256" key="3">
    <source>
        <dbReference type="ARBA" id="ARBA00022692"/>
    </source>
</evidence>
<dbReference type="InterPro" id="IPR022791">
    <property type="entry name" value="L-PG_synthase/AglD"/>
</dbReference>
<feature type="transmembrane region" description="Helical" evidence="6">
    <location>
        <begin position="241"/>
        <end position="261"/>
    </location>
</feature>
<evidence type="ECO:0000256" key="4">
    <source>
        <dbReference type="ARBA" id="ARBA00022989"/>
    </source>
</evidence>
<name>B9KYR8_THERP</name>
<feature type="transmembrane region" description="Helical" evidence="6">
    <location>
        <begin position="41"/>
        <end position="59"/>
    </location>
</feature>
<dbReference type="KEGG" id="tro:trd_0622"/>
<dbReference type="HOGENOM" id="CLU_075280_0_0_0"/>